<dbReference type="InterPro" id="IPR045471">
    <property type="entry name" value="DUF6494"/>
</dbReference>
<dbReference type="RefSeq" id="WP_382422112.1">
    <property type="nucleotide sequence ID" value="NZ_JBHSCW010000004.1"/>
</dbReference>
<protein>
    <submittedName>
        <fullName evidence="1">DUF6494 family protein</fullName>
    </submittedName>
</protein>
<proteinExistence type="predicted"/>
<dbReference type="Proteomes" id="UP001595799">
    <property type="component" value="Unassembled WGS sequence"/>
</dbReference>
<evidence type="ECO:0000313" key="1">
    <source>
        <dbReference type="EMBL" id="MFC4351766.1"/>
    </source>
</evidence>
<gene>
    <name evidence="1" type="ORF">ACFOW6_09455</name>
</gene>
<keyword evidence="2" id="KW-1185">Reference proteome</keyword>
<evidence type="ECO:0000313" key="2">
    <source>
        <dbReference type="Proteomes" id="UP001595799"/>
    </source>
</evidence>
<dbReference type="Pfam" id="PF20104">
    <property type="entry name" value="DUF6494"/>
    <property type="match status" value="1"/>
</dbReference>
<reference evidence="2" key="1">
    <citation type="journal article" date="2019" name="Int. J. Syst. Evol. Microbiol.">
        <title>The Global Catalogue of Microorganisms (GCM) 10K type strain sequencing project: providing services to taxonomists for standard genome sequencing and annotation.</title>
        <authorList>
            <consortium name="The Broad Institute Genomics Platform"/>
            <consortium name="The Broad Institute Genome Sequencing Center for Infectious Disease"/>
            <person name="Wu L."/>
            <person name="Ma J."/>
        </authorList>
    </citation>
    <scope>NUCLEOTIDE SEQUENCE [LARGE SCALE GENOMIC DNA]</scope>
    <source>
        <strain evidence="2">CECT 8472</strain>
    </source>
</reference>
<dbReference type="EMBL" id="JBHSCW010000004">
    <property type="protein sequence ID" value="MFC4351766.1"/>
    <property type="molecule type" value="Genomic_DNA"/>
</dbReference>
<name>A0ABV8UME4_9PROT</name>
<sequence>MMDEDAFNMELRKFLKRVGVTSQKVIEETVREGLESGRISEGPVKARMVLTLDGLDEPHVVEGEIPLQ</sequence>
<organism evidence="1 2">
    <name type="scientific">Fodinicurvata halophila</name>
    <dbReference type="NCBI Taxonomy" id="1419723"/>
    <lineage>
        <taxon>Bacteria</taxon>
        <taxon>Pseudomonadati</taxon>
        <taxon>Pseudomonadota</taxon>
        <taxon>Alphaproteobacteria</taxon>
        <taxon>Rhodospirillales</taxon>
        <taxon>Rhodovibrionaceae</taxon>
        <taxon>Fodinicurvata</taxon>
    </lineage>
</organism>
<comment type="caution">
    <text evidence="1">The sequence shown here is derived from an EMBL/GenBank/DDBJ whole genome shotgun (WGS) entry which is preliminary data.</text>
</comment>
<accession>A0ABV8UME4</accession>